<dbReference type="InterPro" id="IPR003653">
    <property type="entry name" value="Peptidase_C48_C"/>
</dbReference>
<evidence type="ECO:0000313" key="4">
    <source>
        <dbReference type="EMBL" id="QFG74266.1"/>
    </source>
</evidence>
<dbReference type="GO" id="GO:0006508">
    <property type="term" value="P:proteolysis"/>
    <property type="evidence" value="ECO:0007669"/>
    <property type="project" value="UniProtKB-KW"/>
</dbReference>
<evidence type="ECO:0000256" key="2">
    <source>
        <dbReference type="ARBA" id="ARBA00022801"/>
    </source>
</evidence>
<dbReference type="EMBL" id="MN448285">
    <property type="protein sequence ID" value="QFG74266.1"/>
    <property type="molecule type" value="Genomic_DNA"/>
</dbReference>
<keyword evidence="1" id="KW-0645">Protease</keyword>
<dbReference type="PROSITE" id="PS50600">
    <property type="entry name" value="ULP_PROTEASE"/>
    <property type="match status" value="1"/>
</dbReference>
<dbReference type="SUPFAM" id="SSF54001">
    <property type="entry name" value="Cysteine proteinases"/>
    <property type="match status" value="1"/>
</dbReference>
<dbReference type="InterPro" id="IPR038765">
    <property type="entry name" value="Papain-like_cys_pep_sf"/>
</dbReference>
<evidence type="ECO:0000259" key="3">
    <source>
        <dbReference type="PROSITE" id="PS50600"/>
    </source>
</evidence>
<sequence>MSKCAPGYNSIDNSCFTLKQLISISKKFNKSYPDHKFEIVNDKKYLLKKLNKNMKNKFGCSDELCWLDTKVLKSLKNEVHSAHRPKGPDGKYTWLSTTDINKVLQQYENVYTDFKFLGAVPYDFNELDILEIKNLNLDAFFKKYNKFGLVINLDEHWKSGSHWVALYGNIKKNQIYFFDSFGKKPRPKIRKYIRKILNHMYKKKYNKHINFKSLSNNEFNKFDVRYNKKQHQFKNSECGVYSINFIIRLLHDKESFSDISNNILKDNFMNNCRNTYFRN</sequence>
<reference evidence="4" key="1">
    <citation type="journal article" date="2019" name="Philos. Trans. R. Soc. Lond., B, Biol. Sci.">
        <title>Targeted metagenomic recovery of four divergent viruses reveals shared and distinctive characteristics of giant viruses of marine eukaryotes.</title>
        <authorList>
            <person name="Needham D.M."/>
            <person name="Poirier C."/>
            <person name="Hehenberger E."/>
            <person name="Jimenez V."/>
            <person name="Swalwell J.E."/>
            <person name="Santoro A.E."/>
            <person name="Worden A.Z."/>
        </authorList>
    </citation>
    <scope>NUCLEOTIDE SEQUENCE</scope>
    <source>
        <strain evidence="4">MPacV-611</strain>
    </source>
</reference>
<organism evidence="4">
    <name type="scientific">Megaviridae environmental sample</name>
    <dbReference type="NCBI Taxonomy" id="1737588"/>
    <lineage>
        <taxon>Viruses</taxon>
        <taxon>Varidnaviria</taxon>
        <taxon>Bamfordvirae</taxon>
        <taxon>Nucleocytoviricota</taxon>
        <taxon>Megaviricetes</taxon>
        <taxon>Imitervirales</taxon>
        <taxon>Mimiviridae</taxon>
        <taxon>environmental samples</taxon>
    </lineage>
</organism>
<name>A0A5J6VJC5_9VIRU</name>
<proteinExistence type="predicted"/>
<dbReference type="Pfam" id="PF02902">
    <property type="entry name" value="Peptidase_C48"/>
    <property type="match status" value="1"/>
</dbReference>
<feature type="domain" description="Ubiquitin-like protease family profile" evidence="3">
    <location>
        <begin position="37"/>
        <end position="249"/>
    </location>
</feature>
<protein>
    <recommendedName>
        <fullName evidence="3">Ubiquitin-like protease family profile domain-containing protein</fullName>
    </recommendedName>
</protein>
<evidence type="ECO:0000256" key="1">
    <source>
        <dbReference type="ARBA" id="ARBA00022670"/>
    </source>
</evidence>
<dbReference type="GO" id="GO:0008234">
    <property type="term" value="F:cysteine-type peptidase activity"/>
    <property type="evidence" value="ECO:0007669"/>
    <property type="project" value="InterPro"/>
</dbReference>
<accession>A0A5J6VJC5</accession>
<dbReference type="Gene3D" id="3.40.395.10">
    <property type="entry name" value="Adenoviral Proteinase, Chain A"/>
    <property type="match status" value="1"/>
</dbReference>
<keyword evidence="2" id="KW-0378">Hydrolase</keyword>